<dbReference type="Gene3D" id="1.10.10.10">
    <property type="entry name" value="Winged helix-like DNA-binding domain superfamily/Winged helix DNA-binding domain"/>
    <property type="match status" value="1"/>
</dbReference>
<proteinExistence type="inferred from homology"/>
<dbReference type="PANTHER" id="PTHR30537">
    <property type="entry name" value="HTH-TYPE TRANSCRIPTIONAL REGULATOR"/>
    <property type="match status" value="1"/>
</dbReference>
<dbReference type="PROSITE" id="PS50931">
    <property type="entry name" value="HTH_LYSR"/>
    <property type="match status" value="1"/>
</dbReference>
<dbReference type="Proteomes" id="UP000478571">
    <property type="component" value="Unassembled WGS sequence"/>
</dbReference>
<dbReference type="InterPro" id="IPR000847">
    <property type="entry name" value="LysR_HTH_N"/>
</dbReference>
<evidence type="ECO:0000256" key="1">
    <source>
        <dbReference type="ARBA" id="ARBA00009437"/>
    </source>
</evidence>
<comment type="similarity">
    <text evidence="1">Belongs to the LysR transcriptional regulatory family.</text>
</comment>
<dbReference type="Pfam" id="PF03466">
    <property type="entry name" value="LysR_substrate"/>
    <property type="match status" value="1"/>
</dbReference>
<dbReference type="GO" id="GO:0003700">
    <property type="term" value="F:DNA-binding transcription factor activity"/>
    <property type="evidence" value="ECO:0007669"/>
    <property type="project" value="InterPro"/>
</dbReference>
<dbReference type="InterPro" id="IPR036390">
    <property type="entry name" value="WH_DNA-bd_sf"/>
</dbReference>
<evidence type="ECO:0000259" key="5">
    <source>
        <dbReference type="PROSITE" id="PS50931"/>
    </source>
</evidence>
<evidence type="ECO:0000313" key="6">
    <source>
        <dbReference type="EMBL" id="MYM60373.1"/>
    </source>
</evidence>
<sequence>MGQLEMIEKVEQQWLKSFHCVYENNSFKKASEFLGLPTSNVSRHIGLLENTLHTRLFNRTTRKTSPTPAGDQLYEQTQPLLFQLNDALNKVTEHSHDAFGQLKVLMPDSPQLAEAVVSFCAENPSISLCCDTNLTPNHDLLNGFDVFLSFHRGNLPDSSWIAREINRWTSTVVAAPKLLQTYLKPKKLSDLNHLPCISTFSVLNGTPWVFKHQKGQTITQRVQSNFRVNSGQLAKQGAISGLGAAILPLEFCQTEIDGGLLTELCLEYEPEDLVLYAFYSSRKHLAKKVGAFIEHLQKSVRS</sequence>
<keyword evidence="2" id="KW-0805">Transcription regulation</keyword>
<comment type="caution">
    <text evidence="6">The sequence shown here is derived from an EMBL/GenBank/DDBJ whole genome shotgun (WGS) entry which is preliminary data.</text>
</comment>
<evidence type="ECO:0000256" key="3">
    <source>
        <dbReference type="ARBA" id="ARBA00023125"/>
    </source>
</evidence>
<dbReference type="EMBL" id="WWEU01000004">
    <property type="protein sequence ID" value="MYM60373.1"/>
    <property type="molecule type" value="Genomic_DNA"/>
</dbReference>
<dbReference type="CDD" id="cd08422">
    <property type="entry name" value="PBP2_CrgA_like"/>
    <property type="match status" value="1"/>
</dbReference>
<accession>A0A6L8LXZ6</accession>
<dbReference type="Gene3D" id="3.40.190.290">
    <property type="match status" value="1"/>
</dbReference>
<evidence type="ECO:0000256" key="2">
    <source>
        <dbReference type="ARBA" id="ARBA00023015"/>
    </source>
</evidence>
<dbReference type="InterPro" id="IPR036388">
    <property type="entry name" value="WH-like_DNA-bd_sf"/>
</dbReference>
<name>A0A6L8LXZ6_9VIBR</name>
<dbReference type="GO" id="GO:0043565">
    <property type="term" value="F:sequence-specific DNA binding"/>
    <property type="evidence" value="ECO:0007669"/>
    <property type="project" value="TreeGrafter"/>
</dbReference>
<dbReference type="SUPFAM" id="SSF46785">
    <property type="entry name" value="Winged helix' DNA-binding domain"/>
    <property type="match status" value="1"/>
</dbReference>
<dbReference type="PANTHER" id="PTHR30537:SF5">
    <property type="entry name" value="HTH-TYPE TRANSCRIPTIONAL ACTIVATOR TTDR-RELATED"/>
    <property type="match status" value="1"/>
</dbReference>
<dbReference type="InterPro" id="IPR005119">
    <property type="entry name" value="LysR_subst-bd"/>
</dbReference>
<feature type="domain" description="HTH lysR-type" evidence="5">
    <location>
        <begin position="10"/>
        <end position="67"/>
    </location>
</feature>
<reference evidence="6 7" key="1">
    <citation type="submission" date="2020-01" db="EMBL/GenBank/DDBJ databases">
        <title>Draft Genome Sequence of Vibrio sp. strain OCN044, Isolated from a Healthy Coral at Palmyra Atoll.</title>
        <authorList>
            <person name="Videau P."/>
            <person name="Loughran R."/>
            <person name="Esquivel A."/>
            <person name="Deadmond M."/>
            <person name="Paddock B.E."/>
            <person name="Saw J.H."/>
            <person name="Ushijima B."/>
        </authorList>
    </citation>
    <scope>NUCLEOTIDE SEQUENCE [LARGE SCALE GENOMIC DNA]</scope>
    <source>
        <strain evidence="6 7">OCN044</strain>
    </source>
</reference>
<dbReference type="GO" id="GO:0006351">
    <property type="term" value="P:DNA-templated transcription"/>
    <property type="evidence" value="ECO:0007669"/>
    <property type="project" value="TreeGrafter"/>
</dbReference>
<keyword evidence="3" id="KW-0238">DNA-binding</keyword>
<organism evidence="6 7">
    <name type="scientific">Vibrio tetraodonis subsp. pristinus</name>
    <dbReference type="NCBI Taxonomy" id="2695891"/>
    <lineage>
        <taxon>Bacteria</taxon>
        <taxon>Pseudomonadati</taxon>
        <taxon>Pseudomonadota</taxon>
        <taxon>Gammaproteobacteria</taxon>
        <taxon>Vibrionales</taxon>
        <taxon>Vibrionaceae</taxon>
        <taxon>Vibrio</taxon>
    </lineage>
</organism>
<keyword evidence="4" id="KW-0804">Transcription</keyword>
<dbReference type="AlphaFoldDB" id="A0A6L8LXZ6"/>
<protein>
    <submittedName>
        <fullName evidence="6">LysR family transcriptional regulator</fullName>
    </submittedName>
</protein>
<dbReference type="InterPro" id="IPR058163">
    <property type="entry name" value="LysR-type_TF_proteobact-type"/>
</dbReference>
<dbReference type="SUPFAM" id="SSF53850">
    <property type="entry name" value="Periplasmic binding protein-like II"/>
    <property type="match status" value="1"/>
</dbReference>
<keyword evidence="7" id="KW-1185">Reference proteome</keyword>
<gene>
    <name evidence="6" type="ORF">GTG28_14155</name>
</gene>
<dbReference type="Pfam" id="PF00126">
    <property type="entry name" value="HTH_1"/>
    <property type="match status" value="1"/>
</dbReference>
<evidence type="ECO:0000256" key="4">
    <source>
        <dbReference type="ARBA" id="ARBA00023163"/>
    </source>
</evidence>
<evidence type="ECO:0000313" key="7">
    <source>
        <dbReference type="Proteomes" id="UP000478571"/>
    </source>
</evidence>